<evidence type="ECO:0000256" key="1">
    <source>
        <dbReference type="SAM" id="MobiDB-lite"/>
    </source>
</evidence>
<comment type="caution">
    <text evidence="2">The sequence shown here is derived from an EMBL/GenBank/DDBJ whole genome shotgun (WGS) entry which is preliminary data.</text>
</comment>
<accession>A0AAN7HEU1</accession>
<keyword evidence="3" id="KW-1185">Reference proteome</keyword>
<evidence type="ECO:0000313" key="3">
    <source>
        <dbReference type="Proteomes" id="UP001303760"/>
    </source>
</evidence>
<feature type="region of interest" description="Disordered" evidence="1">
    <location>
        <begin position="308"/>
        <end position="341"/>
    </location>
</feature>
<protein>
    <submittedName>
        <fullName evidence="2">Uncharacterized protein</fullName>
    </submittedName>
</protein>
<reference evidence="2" key="1">
    <citation type="journal article" date="2023" name="Mol. Phylogenet. Evol.">
        <title>Genome-scale phylogeny and comparative genomics of the fungal order Sordariales.</title>
        <authorList>
            <person name="Hensen N."/>
            <person name="Bonometti L."/>
            <person name="Westerberg I."/>
            <person name="Brannstrom I.O."/>
            <person name="Guillou S."/>
            <person name="Cros-Aarteil S."/>
            <person name="Calhoun S."/>
            <person name="Haridas S."/>
            <person name="Kuo A."/>
            <person name="Mondo S."/>
            <person name="Pangilinan J."/>
            <person name="Riley R."/>
            <person name="LaButti K."/>
            <person name="Andreopoulos B."/>
            <person name="Lipzen A."/>
            <person name="Chen C."/>
            <person name="Yan M."/>
            <person name="Daum C."/>
            <person name="Ng V."/>
            <person name="Clum A."/>
            <person name="Steindorff A."/>
            <person name="Ohm R.A."/>
            <person name="Martin F."/>
            <person name="Silar P."/>
            <person name="Natvig D.O."/>
            <person name="Lalanne C."/>
            <person name="Gautier V."/>
            <person name="Ament-Velasquez S.L."/>
            <person name="Kruys A."/>
            <person name="Hutchinson M.I."/>
            <person name="Powell A.J."/>
            <person name="Barry K."/>
            <person name="Miller A.N."/>
            <person name="Grigoriev I.V."/>
            <person name="Debuchy R."/>
            <person name="Gladieux P."/>
            <person name="Hiltunen Thoren M."/>
            <person name="Johannesson H."/>
        </authorList>
    </citation>
    <scope>NUCLEOTIDE SEQUENCE</scope>
    <source>
        <strain evidence="2">CBS 532.94</strain>
    </source>
</reference>
<organism evidence="2 3">
    <name type="scientific">Achaetomium macrosporum</name>
    <dbReference type="NCBI Taxonomy" id="79813"/>
    <lineage>
        <taxon>Eukaryota</taxon>
        <taxon>Fungi</taxon>
        <taxon>Dikarya</taxon>
        <taxon>Ascomycota</taxon>
        <taxon>Pezizomycotina</taxon>
        <taxon>Sordariomycetes</taxon>
        <taxon>Sordariomycetidae</taxon>
        <taxon>Sordariales</taxon>
        <taxon>Chaetomiaceae</taxon>
        <taxon>Achaetomium</taxon>
    </lineage>
</organism>
<name>A0AAN7HEU1_9PEZI</name>
<dbReference type="Proteomes" id="UP001303760">
    <property type="component" value="Unassembled WGS sequence"/>
</dbReference>
<evidence type="ECO:0000313" key="2">
    <source>
        <dbReference type="EMBL" id="KAK4239300.1"/>
    </source>
</evidence>
<sequence>MDNAMLDMNRSQSIVESKSDWYQEIVLRGAQAKGYPTIEAMKADMVALMEDVDKSAMAEFEAAQDGLSTMHRAVGGLAFLCLTVGIYGTARPKVLYGEKLWARKADKVTVLKNALSYRLTLSGPRELKIKRALGIISGSVFNRKIDDFARAAHVVRMQNASDFAKGGKFADAPVVMEAVKMLKRLKYITRFATGAGILAEFLAIGADVAVGEVMKGKLREAIHALATQRFQMKKDELLGRVYDTFNEQVGSAVSAWVQYQKEADKGSIDFYDADDALERALDEANDAMENAMPESATDPSYRQILEYLGDPDPTDVPECEIHHPTGKDKTQPPPQQPPEIYPTPLQTSAVTASNCRYVELNEGKGALWRIRGSFWAFQQPGNVNTKDEPKGLGSSRIRFQERRRRGDKIYLQNIGNWTWDKVIGNWIPPSPGQLFPFVVLNFANGKLEDPPTWTWPKGWVDVPAKQLVFQDFGKDKVRYDIEAVKDMWKARMNFT</sequence>
<gene>
    <name evidence="2" type="ORF">C8A03DRAFT_32638</name>
</gene>
<feature type="compositionally biased region" description="Pro residues" evidence="1">
    <location>
        <begin position="331"/>
        <end position="341"/>
    </location>
</feature>
<feature type="compositionally biased region" description="Basic and acidic residues" evidence="1">
    <location>
        <begin position="319"/>
        <end position="330"/>
    </location>
</feature>
<reference evidence="2" key="2">
    <citation type="submission" date="2023-05" db="EMBL/GenBank/DDBJ databases">
        <authorList>
            <consortium name="Lawrence Berkeley National Laboratory"/>
            <person name="Steindorff A."/>
            <person name="Hensen N."/>
            <person name="Bonometti L."/>
            <person name="Westerberg I."/>
            <person name="Brannstrom I.O."/>
            <person name="Guillou S."/>
            <person name="Cros-Aarteil S."/>
            <person name="Calhoun S."/>
            <person name="Haridas S."/>
            <person name="Kuo A."/>
            <person name="Mondo S."/>
            <person name="Pangilinan J."/>
            <person name="Riley R."/>
            <person name="Labutti K."/>
            <person name="Andreopoulos B."/>
            <person name="Lipzen A."/>
            <person name="Chen C."/>
            <person name="Yanf M."/>
            <person name="Daum C."/>
            <person name="Ng V."/>
            <person name="Clum A."/>
            <person name="Ohm R."/>
            <person name="Martin F."/>
            <person name="Silar P."/>
            <person name="Natvig D."/>
            <person name="Lalanne C."/>
            <person name="Gautier V."/>
            <person name="Ament-Velasquez S.L."/>
            <person name="Kruys A."/>
            <person name="Hutchinson M.I."/>
            <person name="Powell A.J."/>
            <person name="Barry K."/>
            <person name="Miller A.N."/>
            <person name="Grigoriev I.V."/>
            <person name="Debuchy R."/>
            <person name="Gladieux P."/>
            <person name="Thoren M.H."/>
            <person name="Johannesson H."/>
        </authorList>
    </citation>
    <scope>NUCLEOTIDE SEQUENCE</scope>
    <source>
        <strain evidence="2">CBS 532.94</strain>
    </source>
</reference>
<proteinExistence type="predicted"/>
<dbReference type="EMBL" id="MU860067">
    <property type="protein sequence ID" value="KAK4239300.1"/>
    <property type="molecule type" value="Genomic_DNA"/>
</dbReference>
<dbReference type="AlphaFoldDB" id="A0AAN7HEU1"/>